<dbReference type="Pfam" id="PF19420">
    <property type="entry name" value="DDAH_eukar"/>
    <property type="match status" value="1"/>
</dbReference>
<keyword evidence="2" id="KW-1185">Reference proteome</keyword>
<protein>
    <submittedName>
        <fullName evidence="1">Amidinotransferase</fullName>
    </submittedName>
</protein>
<reference evidence="1 2" key="1">
    <citation type="journal article" date="2022" name="Mar. Drugs">
        <title>Bioassay-Guided Fractionation Leads to the Detection of Cholic Acid Generated by the Rare Thalassomonas sp.</title>
        <authorList>
            <person name="Pheiffer F."/>
            <person name="Schneider Y.K."/>
            <person name="Hansen E.H."/>
            <person name="Andersen J.H."/>
            <person name="Isaksson J."/>
            <person name="Busche T."/>
            <person name="R C."/>
            <person name="Kalinowski J."/>
            <person name="Zyl L.V."/>
            <person name="Trindade M."/>
        </authorList>
    </citation>
    <scope>NUCLEOTIDE SEQUENCE [LARGE SCALE GENOMIC DNA]</scope>
    <source>
        <strain evidence="1 2">A5K-61T</strain>
    </source>
</reference>
<dbReference type="InterPro" id="IPR014541">
    <property type="entry name" value="Amdntrnsf_FN0238"/>
</dbReference>
<dbReference type="EMBL" id="CP059693">
    <property type="protein sequence ID" value="WDE12482.1"/>
    <property type="molecule type" value="Genomic_DNA"/>
</dbReference>
<accession>A0ABY7VFI2</accession>
<evidence type="ECO:0000313" key="2">
    <source>
        <dbReference type="Proteomes" id="UP001215231"/>
    </source>
</evidence>
<dbReference type="PIRSF" id="PIRSF028188">
    <property type="entry name" value="Amdntrnsf_FN0238"/>
    <property type="match status" value="1"/>
</dbReference>
<dbReference type="Gene3D" id="3.75.10.10">
    <property type="entry name" value="L-arginine/glycine Amidinotransferase, Chain A"/>
    <property type="match status" value="1"/>
</dbReference>
<organism evidence="1 2">
    <name type="scientific">Thalassomonas haliotis</name>
    <dbReference type="NCBI Taxonomy" id="485448"/>
    <lineage>
        <taxon>Bacteria</taxon>
        <taxon>Pseudomonadati</taxon>
        <taxon>Pseudomonadota</taxon>
        <taxon>Gammaproteobacteria</taxon>
        <taxon>Alteromonadales</taxon>
        <taxon>Colwelliaceae</taxon>
        <taxon>Thalassomonas</taxon>
    </lineage>
</organism>
<dbReference type="PANTHER" id="PTHR43224:SF1">
    <property type="entry name" value="AMIDINOTRANSFERASE"/>
    <property type="match status" value="1"/>
</dbReference>
<dbReference type="RefSeq" id="WP_274052764.1">
    <property type="nucleotide sequence ID" value="NZ_CP059693.1"/>
</dbReference>
<gene>
    <name evidence="1" type="ORF">H3N35_03080</name>
</gene>
<dbReference type="Proteomes" id="UP001215231">
    <property type="component" value="Chromosome"/>
</dbReference>
<dbReference type="PANTHER" id="PTHR43224">
    <property type="entry name" value="AMIDINOTRANSFERASE"/>
    <property type="match status" value="1"/>
</dbReference>
<sequence length="313" mass="35058">MKNYHQAPAAVVMIRPHHFCPNPQTAADNAFQISQRGLVDRDIKAKALAQVNAAADTLIRHGVRVMLFDDETRDTPDSVFPNNWFTTHEDGSVGIYPMYCENRRKERRDDILARLGREYRVKQTFDYARFESQGLFLEGTGAMVLDHVNRIAYAVKSKRMSDWLLNRFCRDFNYQAVAFHASDENNVDVYHTNVLMCIGTGFAVLGSELIKDEAERRRVVQNLQLGGREVIALTLEQIKQFAGNALELATAQGNILAISQTAFNSLKPGQISSIEKYVKIVPLDVSTIELAGGSIRCMLAGIHLPRKSESLAG</sequence>
<proteinExistence type="predicted"/>
<dbReference type="NCBIfam" id="NF046062">
    <property type="entry name" value="citrull_CtlX"/>
    <property type="match status" value="1"/>
</dbReference>
<dbReference type="SUPFAM" id="SSF55909">
    <property type="entry name" value="Pentein"/>
    <property type="match status" value="1"/>
</dbReference>
<name>A0ABY7VFI2_9GAMM</name>
<evidence type="ECO:0000313" key="1">
    <source>
        <dbReference type="EMBL" id="WDE12482.1"/>
    </source>
</evidence>